<comment type="caution">
    <text evidence="1">The sequence shown here is derived from an EMBL/GenBank/DDBJ whole genome shotgun (WGS) entry which is preliminary data.</text>
</comment>
<sequence>MSELYFVRHGQASYGQANYDQLSPLGHTQSRLLGEYFRARGIHFDRIVTGEMARHEQTLASLLAGCGQDQPHERHAGWNEFDFERLIRTYLQQHPSEAPPADAPRAAFYGLLKRGLLAWAAGELSEAALPERWSEFEQRVAKALHTLQQAPGKERVLVVSSGGAIAMAVRHILAAPATTMVSLNLQSANTGLSRCFFNADSMQLHSFNNLPHLDTPAHADNITFS</sequence>
<reference evidence="1 2" key="1">
    <citation type="submission" date="2020-08" db="EMBL/GenBank/DDBJ databases">
        <title>Genomic Encyclopedia of Type Strains, Phase III (KMG-III): the genomes of soil and plant-associated and newly described type strains.</title>
        <authorList>
            <person name="Whitman W."/>
        </authorList>
    </citation>
    <scope>NUCLEOTIDE SEQUENCE [LARGE SCALE GENOMIC DNA]</scope>
    <source>
        <strain evidence="1 2">CECT 8571</strain>
    </source>
</reference>
<dbReference type="Pfam" id="PF00300">
    <property type="entry name" value="His_Phos_1"/>
    <property type="match status" value="1"/>
</dbReference>
<dbReference type="InterPro" id="IPR029033">
    <property type="entry name" value="His_PPase_superfam"/>
</dbReference>
<dbReference type="PANTHER" id="PTHR48100">
    <property type="entry name" value="BROAD-SPECIFICITY PHOSPHATASE YOR283W-RELATED"/>
    <property type="match status" value="1"/>
</dbReference>
<dbReference type="SUPFAM" id="SSF53254">
    <property type="entry name" value="Phosphoglycerate mutase-like"/>
    <property type="match status" value="1"/>
</dbReference>
<evidence type="ECO:0000313" key="1">
    <source>
        <dbReference type="EMBL" id="MBB3169462.1"/>
    </source>
</evidence>
<dbReference type="CDD" id="cd07067">
    <property type="entry name" value="HP_PGM_like"/>
    <property type="match status" value="1"/>
</dbReference>
<dbReference type="InterPro" id="IPR013078">
    <property type="entry name" value="His_Pase_superF_clade-1"/>
</dbReference>
<dbReference type="EMBL" id="JACHXZ010000003">
    <property type="protein sequence ID" value="MBB3169462.1"/>
    <property type="molecule type" value="Genomic_DNA"/>
</dbReference>
<keyword evidence="2" id="KW-1185">Reference proteome</keyword>
<dbReference type="AlphaFoldDB" id="A0A839UNQ1"/>
<accession>A0A839UNQ1</accession>
<dbReference type="Gene3D" id="3.40.50.1240">
    <property type="entry name" value="Phosphoglycerate mutase-like"/>
    <property type="match status" value="1"/>
</dbReference>
<organism evidence="1 2">
    <name type="scientific">Simiduia aestuariiviva</name>
    <dbReference type="NCBI Taxonomy" id="1510459"/>
    <lineage>
        <taxon>Bacteria</taxon>
        <taxon>Pseudomonadati</taxon>
        <taxon>Pseudomonadota</taxon>
        <taxon>Gammaproteobacteria</taxon>
        <taxon>Cellvibrionales</taxon>
        <taxon>Cellvibrionaceae</taxon>
        <taxon>Simiduia</taxon>
    </lineage>
</organism>
<dbReference type="PANTHER" id="PTHR48100:SF1">
    <property type="entry name" value="HISTIDINE PHOSPHATASE FAMILY PROTEIN-RELATED"/>
    <property type="match status" value="1"/>
</dbReference>
<name>A0A839UNQ1_9GAMM</name>
<dbReference type="GO" id="GO:0005737">
    <property type="term" value="C:cytoplasm"/>
    <property type="evidence" value="ECO:0007669"/>
    <property type="project" value="TreeGrafter"/>
</dbReference>
<dbReference type="Proteomes" id="UP000559987">
    <property type="component" value="Unassembled WGS sequence"/>
</dbReference>
<proteinExistence type="predicted"/>
<evidence type="ECO:0000313" key="2">
    <source>
        <dbReference type="Proteomes" id="UP000559987"/>
    </source>
</evidence>
<dbReference type="InterPro" id="IPR050275">
    <property type="entry name" value="PGM_Phosphatase"/>
</dbReference>
<protein>
    <submittedName>
        <fullName evidence="1">Broad specificity phosphatase PhoE</fullName>
    </submittedName>
</protein>
<dbReference type="SMART" id="SM00855">
    <property type="entry name" value="PGAM"/>
    <property type="match status" value="1"/>
</dbReference>
<dbReference type="GO" id="GO:0016791">
    <property type="term" value="F:phosphatase activity"/>
    <property type="evidence" value="ECO:0007669"/>
    <property type="project" value="TreeGrafter"/>
</dbReference>
<dbReference type="RefSeq" id="WP_183910924.1">
    <property type="nucleotide sequence ID" value="NZ_JACHXZ010000003.1"/>
</dbReference>
<gene>
    <name evidence="1" type="ORF">FHS30_002670</name>
</gene>